<dbReference type="InterPro" id="IPR011051">
    <property type="entry name" value="RmlC_Cupin_sf"/>
</dbReference>
<dbReference type="InterPro" id="IPR052044">
    <property type="entry name" value="PKS_Associated_Protein"/>
</dbReference>
<dbReference type="SUPFAM" id="SSF51182">
    <property type="entry name" value="RmlC-like cupins"/>
    <property type="match status" value="1"/>
</dbReference>
<accession>A0A3E0TT18</accession>
<dbReference type="AlphaFoldDB" id="A0A3E0TT18"/>
<dbReference type="PANTHER" id="PTHR36114">
    <property type="entry name" value="16.7 KDA PROTEIN IN WHIE LOCUS"/>
    <property type="match status" value="1"/>
</dbReference>
<dbReference type="PANTHER" id="PTHR36114:SF1">
    <property type="entry name" value="16.7 KDA PROTEIN IN WHIE LOCUS"/>
    <property type="match status" value="1"/>
</dbReference>
<reference evidence="3 4" key="1">
    <citation type="submission" date="2018-08" db="EMBL/GenBank/DDBJ databases">
        <title>Thalassotalea euphylliae genome.</title>
        <authorList>
            <person name="Summers S."/>
            <person name="Rice S.A."/>
            <person name="Freckelton M.L."/>
            <person name="Nedved B.T."/>
            <person name="Hadfield M.G."/>
        </authorList>
    </citation>
    <scope>NUCLEOTIDE SEQUENCE [LARGE SCALE GENOMIC DNA]</scope>
    <source>
        <strain evidence="3 4">H1</strain>
    </source>
</reference>
<evidence type="ECO:0000313" key="4">
    <source>
        <dbReference type="Proteomes" id="UP000256478"/>
    </source>
</evidence>
<evidence type="ECO:0000256" key="1">
    <source>
        <dbReference type="SAM" id="MobiDB-lite"/>
    </source>
</evidence>
<proteinExistence type="predicted"/>
<feature type="domain" description="Cupin type-2" evidence="2">
    <location>
        <begin position="38"/>
        <end position="93"/>
    </location>
</feature>
<name>A0A3E0TT18_9GAMM</name>
<comment type="caution">
    <text evidence="3">The sequence shown here is derived from an EMBL/GenBank/DDBJ whole genome shotgun (WGS) entry which is preliminary data.</text>
</comment>
<feature type="region of interest" description="Disordered" evidence="1">
    <location>
        <begin position="105"/>
        <end position="151"/>
    </location>
</feature>
<dbReference type="Gene3D" id="2.60.120.10">
    <property type="entry name" value="Jelly Rolls"/>
    <property type="match status" value="1"/>
</dbReference>
<dbReference type="RefSeq" id="WP_116008888.1">
    <property type="nucleotide sequence ID" value="NZ_QUOU01000001.1"/>
</dbReference>
<sequence length="151" mass="17054">MTFDAINFNEKLAKFNDHWSPRVIAEMNDYQFKLAKVEGAFIWHQHDDTDEVFIVINGTLNIEFRDGKVTLNAGEMYVVPKGVEHKPIANNECHIMLVEPRGVINTGESHTGENNTGESHTGENNTGESHTRESDTGQSRNKLTAKNDVWI</sequence>
<dbReference type="OrthoDB" id="9794183at2"/>
<dbReference type="InterPro" id="IPR014710">
    <property type="entry name" value="RmlC-like_jellyroll"/>
</dbReference>
<gene>
    <name evidence="3" type="ORF">DXX93_15480</name>
</gene>
<protein>
    <submittedName>
        <fullName evidence="3">Cupin domain-containing protein</fullName>
    </submittedName>
</protein>
<dbReference type="Proteomes" id="UP000256478">
    <property type="component" value="Unassembled WGS sequence"/>
</dbReference>
<dbReference type="Pfam" id="PF07883">
    <property type="entry name" value="Cupin_2"/>
    <property type="match status" value="1"/>
</dbReference>
<organism evidence="3 4">
    <name type="scientific">Thalassotalea euphylliae</name>
    <dbReference type="NCBI Taxonomy" id="1655234"/>
    <lineage>
        <taxon>Bacteria</taxon>
        <taxon>Pseudomonadati</taxon>
        <taxon>Pseudomonadota</taxon>
        <taxon>Gammaproteobacteria</taxon>
        <taxon>Alteromonadales</taxon>
        <taxon>Colwelliaceae</taxon>
        <taxon>Thalassotalea</taxon>
    </lineage>
</organism>
<dbReference type="EMBL" id="QUOU01000001">
    <property type="protein sequence ID" value="REL27821.1"/>
    <property type="molecule type" value="Genomic_DNA"/>
</dbReference>
<feature type="compositionally biased region" description="Polar residues" evidence="1">
    <location>
        <begin position="106"/>
        <end position="128"/>
    </location>
</feature>
<dbReference type="InterPro" id="IPR013096">
    <property type="entry name" value="Cupin_2"/>
</dbReference>
<evidence type="ECO:0000259" key="2">
    <source>
        <dbReference type="Pfam" id="PF07883"/>
    </source>
</evidence>
<evidence type="ECO:0000313" key="3">
    <source>
        <dbReference type="EMBL" id="REL27821.1"/>
    </source>
</evidence>
<dbReference type="CDD" id="cd02226">
    <property type="entry name" value="cupin_YdbB-like"/>
    <property type="match status" value="1"/>
</dbReference>